<dbReference type="InterPro" id="IPR014730">
    <property type="entry name" value="ETF_a/b_N"/>
</dbReference>
<dbReference type="SUPFAM" id="SSF52402">
    <property type="entry name" value="Adenine nucleotide alpha hydrolases-like"/>
    <property type="match status" value="1"/>
</dbReference>
<keyword evidence="3" id="KW-0813">Transport</keyword>
<gene>
    <name evidence="6" type="ORF">CCE28_06860</name>
</gene>
<dbReference type="EMBL" id="NIBG01000004">
    <property type="protein sequence ID" value="PAB60089.1"/>
    <property type="molecule type" value="Genomic_DNA"/>
</dbReference>
<dbReference type="PIRSF" id="PIRSF000090">
    <property type="entry name" value="Beta-ETF"/>
    <property type="match status" value="1"/>
</dbReference>
<accession>A0A267MKI6</accession>
<dbReference type="PANTHER" id="PTHR21294">
    <property type="entry name" value="ELECTRON TRANSFER FLAVOPROTEIN BETA-SUBUNIT"/>
    <property type="match status" value="1"/>
</dbReference>
<evidence type="ECO:0000256" key="3">
    <source>
        <dbReference type="ARBA" id="ARBA00022448"/>
    </source>
</evidence>
<feature type="domain" description="Electron transfer flavoprotein alpha/beta-subunit N-terminal" evidence="5">
    <location>
        <begin position="26"/>
        <end position="222"/>
    </location>
</feature>
<evidence type="ECO:0000313" key="6">
    <source>
        <dbReference type="EMBL" id="PAB60089.1"/>
    </source>
</evidence>
<dbReference type="PANTHER" id="PTHR21294:SF8">
    <property type="entry name" value="ELECTRON TRANSFER FLAVOPROTEIN SUBUNIT BETA"/>
    <property type="match status" value="1"/>
</dbReference>
<keyword evidence="7" id="KW-1185">Reference proteome</keyword>
<evidence type="ECO:0000313" key="7">
    <source>
        <dbReference type="Proteomes" id="UP000216024"/>
    </source>
</evidence>
<reference evidence="6 7" key="1">
    <citation type="submission" date="2017-06" db="EMBL/GenBank/DDBJ databases">
        <title>Draft genome sequence of anaerobic fermentative bacterium Anaeromicrobium sediminis DY2726D isolated from West Pacific Ocean sediments.</title>
        <authorList>
            <person name="Zeng X."/>
        </authorList>
    </citation>
    <scope>NUCLEOTIDE SEQUENCE [LARGE SCALE GENOMIC DNA]</scope>
    <source>
        <strain evidence="6 7">DY2726D</strain>
    </source>
</reference>
<dbReference type="InterPro" id="IPR012255">
    <property type="entry name" value="ETF_b"/>
</dbReference>
<dbReference type="InterPro" id="IPR014729">
    <property type="entry name" value="Rossmann-like_a/b/a_fold"/>
</dbReference>
<protein>
    <recommendedName>
        <fullName evidence="5">Electron transfer flavoprotein alpha/beta-subunit N-terminal domain-containing protein</fullName>
    </recommendedName>
</protein>
<keyword evidence="4" id="KW-0249">Electron transport</keyword>
<comment type="caution">
    <text evidence="6">The sequence shown here is derived from an EMBL/GenBank/DDBJ whole genome shotgun (WGS) entry which is preliminary data.</text>
</comment>
<evidence type="ECO:0000256" key="1">
    <source>
        <dbReference type="ARBA" id="ARBA00007557"/>
    </source>
</evidence>
<dbReference type="Gene3D" id="3.40.50.620">
    <property type="entry name" value="HUPs"/>
    <property type="match status" value="1"/>
</dbReference>
<dbReference type="Proteomes" id="UP000216024">
    <property type="component" value="Unassembled WGS sequence"/>
</dbReference>
<dbReference type="OrthoDB" id="9804960at2"/>
<evidence type="ECO:0000256" key="2">
    <source>
        <dbReference type="ARBA" id="ARBA00011355"/>
    </source>
</evidence>
<sequence length="272" mass="30694">MKILVCFKVVPDLEMLSHEDWIADSDLNIDVSFVKNMLNCFDESALEMALKLSDHSEGFNVFNLTALTIGNKKLDTYLKTLYALRFEKAIRIENNEDIRFLPEVVATVISKYVKDINNQDVIILGRQSGEGDNGKTPLLVAETLRWPCITQVINIEPHKKHSLKVTSMVDGGILTQIIKTPCVLSVGNAPNSYMRVPTLKDKMKYGKTPIDVLDIEEFNIEGLIKLYSSNCELKGLKKISNEREGIIIAGATPEEKAQILYDSYLKERLEKL</sequence>
<dbReference type="RefSeq" id="WP_095132312.1">
    <property type="nucleotide sequence ID" value="NZ_NIBG01000004.1"/>
</dbReference>
<dbReference type="AlphaFoldDB" id="A0A267MKI6"/>
<organism evidence="6 7">
    <name type="scientific">Anaeromicrobium sediminis</name>
    <dbReference type="NCBI Taxonomy" id="1478221"/>
    <lineage>
        <taxon>Bacteria</taxon>
        <taxon>Bacillati</taxon>
        <taxon>Bacillota</taxon>
        <taxon>Clostridia</taxon>
        <taxon>Peptostreptococcales</taxon>
        <taxon>Thermotaleaceae</taxon>
        <taxon>Anaeromicrobium</taxon>
    </lineage>
</organism>
<proteinExistence type="inferred from homology"/>
<evidence type="ECO:0000259" key="5">
    <source>
        <dbReference type="SMART" id="SM00893"/>
    </source>
</evidence>
<dbReference type="Pfam" id="PF01012">
    <property type="entry name" value="ETF"/>
    <property type="match status" value="1"/>
</dbReference>
<name>A0A267MKI6_9FIRM</name>
<dbReference type="SMART" id="SM00893">
    <property type="entry name" value="ETF"/>
    <property type="match status" value="1"/>
</dbReference>
<evidence type="ECO:0000256" key="4">
    <source>
        <dbReference type="ARBA" id="ARBA00022982"/>
    </source>
</evidence>
<comment type="subunit">
    <text evidence="2">Heterodimer of an alpha and a beta subunit.</text>
</comment>
<dbReference type="GO" id="GO:0009055">
    <property type="term" value="F:electron transfer activity"/>
    <property type="evidence" value="ECO:0007669"/>
    <property type="project" value="InterPro"/>
</dbReference>
<comment type="similarity">
    <text evidence="1">Belongs to the ETF beta-subunit/FixA family.</text>
</comment>